<gene>
    <name evidence="5" type="ORF">CAMP_LOCUS12372</name>
</gene>
<dbReference type="CDD" id="cd02947">
    <property type="entry name" value="TRX_family"/>
    <property type="match status" value="1"/>
</dbReference>
<accession>A0A9P1IPU8</accession>
<dbReference type="PROSITE" id="PS51352">
    <property type="entry name" value="THIOREDOXIN_2"/>
    <property type="match status" value="1"/>
</dbReference>
<dbReference type="Proteomes" id="UP001152747">
    <property type="component" value="Unassembled WGS sequence"/>
</dbReference>
<name>A0A9P1IPU8_9PELO</name>
<keyword evidence="3" id="KW-0812">Transmembrane</keyword>
<dbReference type="EMBL" id="CANHGI010000004">
    <property type="protein sequence ID" value="CAI5449735.1"/>
    <property type="molecule type" value="Genomic_DNA"/>
</dbReference>
<keyword evidence="1" id="KW-1015">Disulfide bond</keyword>
<reference evidence="5" key="1">
    <citation type="submission" date="2022-11" db="EMBL/GenBank/DDBJ databases">
        <authorList>
            <person name="Kikuchi T."/>
        </authorList>
    </citation>
    <scope>NUCLEOTIDE SEQUENCE</scope>
    <source>
        <strain evidence="5">PS1010</strain>
    </source>
</reference>
<dbReference type="InterPro" id="IPR017937">
    <property type="entry name" value="Thioredoxin_CS"/>
</dbReference>
<evidence type="ECO:0000256" key="3">
    <source>
        <dbReference type="SAM" id="Phobius"/>
    </source>
</evidence>
<dbReference type="InterPro" id="IPR013766">
    <property type="entry name" value="Thioredoxin_domain"/>
</dbReference>
<dbReference type="InterPro" id="IPR027953">
    <property type="entry name" value="DUF4605"/>
</dbReference>
<dbReference type="Gene3D" id="3.40.30.10">
    <property type="entry name" value="Glutaredoxin"/>
    <property type="match status" value="1"/>
</dbReference>
<proteinExistence type="predicted"/>
<feature type="region of interest" description="Disordered" evidence="2">
    <location>
        <begin position="210"/>
        <end position="256"/>
    </location>
</feature>
<feature type="region of interest" description="Disordered" evidence="2">
    <location>
        <begin position="108"/>
        <end position="142"/>
    </location>
</feature>
<dbReference type="Pfam" id="PF00085">
    <property type="entry name" value="Thioredoxin"/>
    <property type="match status" value="1"/>
</dbReference>
<dbReference type="AlphaFoldDB" id="A0A9P1IPU8"/>
<keyword evidence="6" id="KW-1185">Reference proteome</keyword>
<dbReference type="InterPro" id="IPR036249">
    <property type="entry name" value="Thioredoxin-like_sf"/>
</dbReference>
<organism evidence="5 6">
    <name type="scientific">Caenorhabditis angaria</name>
    <dbReference type="NCBI Taxonomy" id="860376"/>
    <lineage>
        <taxon>Eukaryota</taxon>
        <taxon>Metazoa</taxon>
        <taxon>Ecdysozoa</taxon>
        <taxon>Nematoda</taxon>
        <taxon>Chromadorea</taxon>
        <taxon>Rhabditida</taxon>
        <taxon>Rhabditina</taxon>
        <taxon>Rhabditomorpha</taxon>
        <taxon>Rhabditoidea</taxon>
        <taxon>Rhabditidae</taxon>
        <taxon>Peloderinae</taxon>
        <taxon>Caenorhabditis</taxon>
    </lineage>
</organism>
<feature type="compositionally biased region" description="Low complexity" evidence="2">
    <location>
        <begin position="122"/>
        <end position="142"/>
    </location>
</feature>
<protein>
    <recommendedName>
        <fullName evidence="4">Thioredoxin domain-containing protein</fullName>
    </recommendedName>
</protein>
<comment type="caution">
    <text evidence="5">The sequence shown here is derived from an EMBL/GenBank/DDBJ whole genome shotgun (WGS) entry which is preliminary data.</text>
</comment>
<dbReference type="Pfam" id="PF15378">
    <property type="entry name" value="DUF4605"/>
    <property type="match status" value="1"/>
</dbReference>
<evidence type="ECO:0000313" key="5">
    <source>
        <dbReference type="EMBL" id="CAI5449735.1"/>
    </source>
</evidence>
<dbReference type="FunFam" id="3.40.30.10:FF:000245">
    <property type="entry name" value="Thioredoxin"/>
    <property type="match status" value="1"/>
</dbReference>
<sequence>MSVIAIHSDSEFNSKFNANKSKAVFVDFTASWCGPCQYIAPIFAELAGQYRGAVFLKVDVDECSGTSSQYGVRAMPTFMAFVNGQHKETLQGANESGLRAMVKKYGSTTPTWSGSGQRLSDAPQASPSRPSGSSQQSAPAAAGPNPLIDGIIMVNQRLQGFGLSPFTIQGFVIQPVHLLVAALALFFMGPFGLLVSAAIVFFTQGSTATQPSAAGMENPFHQPPSSYGGPRDERARGGDNSNTKPFIGAGQRLGGQ</sequence>
<keyword evidence="3" id="KW-0472">Membrane</keyword>
<feature type="compositionally biased region" description="Polar residues" evidence="2">
    <location>
        <begin position="108"/>
        <end position="118"/>
    </location>
</feature>
<dbReference type="PROSITE" id="PS00194">
    <property type="entry name" value="THIOREDOXIN_1"/>
    <property type="match status" value="1"/>
</dbReference>
<evidence type="ECO:0000313" key="6">
    <source>
        <dbReference type="Proteomes" id="UP001152747"/>
    </source>
</evidence>
<dbReference type="PRINTS" id="PR00421">
    <property type="entry name" value="THIOREDOXIN"/>
</dbReference>
<evidence type="ECO:0000259" key="4">
    <source>
        <dbReference type="PROSITE" id="PS51352"/>
    </source>
</evidence>
<evidence type="ECO:0000256" key="2">
    <source>
        <dbReference type="SAM" id="MobiDB-lite"/>
    </source>
</evidence>
<evidence type="ECO:0000256" key="1">
    <source>
        <dbReference type="ARBA" id="ARBA00023157"/>
    </source>
</evidence>
<feature type="transmembrane region" description="Helical" evidence="3">
    <location>
        <begin position="178"/>
        <end position="202"/>
    </location>
</feature>
<dbReference type="PANTHER" id="PTHR46115">
    <property type="entry name" value="THIOREDOXIN-LIKE PROTEIN 1"/>
    <property type="match status" value="1"/>
</dbReference>
<dbReference type="OrthoDB" id="2121326at2759"/>
<dbReference type="SUPFAM" id="SSF52833">
    <property type="entry name" value="Thioredoxin-like"/>
    <property type="match status" value="1"/>
</dbReference>
<keyword evidence="3" id="KW-1133">Transmembrane helix</keyword>
<feature type="domain" description="Thioredoxin" evidence="4">
    <location>
        <begin position="1"/>
        <end position="107"/>
    </location>
</feature>